<feature type="compositionally biased region" description="Low complexity" evidence="2">
    <location>
        <begin position="77"/>
        <end position="86"/>
    </location>
</feature>
<dbReference type="SUPFAM" id="SSF52540">
    <property type="entry name" value="P-loop containing nucleoside triphosphate hydrolases"/>
    <property type="match status" value="1"/>
</dbReference>
<feature type="compositionally biased region" description="Basic residues" evidence="2">
    <location>
        <begin position="241"/>
        <end position="254"/>
    </location>
</feature>
<feature type="compositionally biased region" description="Low complexity" evidence="2">
    <location>
        <begin position="126"/>
        <end position="137"/>
    </location>
</feature>
<organism evidence="3 4">
    <name type="scientific">Zonotrichia albicollis</name>
    <name type="common">White-throated sparrow</name>
    <name type="synonym">Fringilla albicollis</name>
    <dbReference type="NCBI Taxonomy" id="44394"/>
    <lineage>
        <taxon>Eukaryota</taxon>
        <taxon>Metazoa</taxon>
        <taxon>Chordata</taxon>
        <taxon>Craniata</taxon>
        <taxon>Vertebrata</taxon>
        <taxon>Euteleostomi</taxon>
        <taxon>Archelosauria</taxon>
        <taxon>Archosauria</taxon>
        <taxon>Dinosauria</taxon>
        <taxon>Saurischia</taxon>
        <taxon>Theropoda</taxon>
        <taxon>Coelurosauria</taxon>
        <taxon>Aves</taxon>
        <taxon>Neognathae</taxon>
        <taxon>Neoaves</taxon>
        <taxon>Telluraves</taxon>
        <taxon>Australaves</taxon>
        <taxon>Passeriformes</taxon>
        <taxon>Passerellidae</taxon>
        <taxon>Zonotrichia</taxon>
    </lineage>
</organism>
<keyword evidence="4" id="KW-1185">Reference proteome</keyword>
<dbReference type="SMART" id="SM00175">
    <property type="entry name" value="RAB"/>
    <property type="match status" value="1"/>
</dbReference>
<feature type="compositionally biased region" description="Basic and acidic residues" evidence="2">
    <location>
        <begin position="255"/>
        <end position="266"/>
    </location>
</feature>
<reference evidence="3" key="2">
    <citation type="submission" date="2025-09" db="UniProtKB">
        <authorList>
            <consortium name="Ensembl"/>
        </authorList>
    </citation>
    <scope>IDENTIFICATION</scope>
</reference>
<accession>A0A8D2QIX3</accession>
<evidence type="ECO:0000256" key="1">
    <source>
        <dbReference type="ARBA" id="ARBA00022741"/>
    </source>
</evidence>
<dbReference type="Ensembl" id="ENSZALT00000025184.1">
    <property type="protein sequence ID" value="ENSZALP00000019110.1"/>
    <property type="gene ID" value="ENSZALG00000015210.1"/>
</dbReference>
<gene>
    <name evidence="3" type="primary">RAB19</name>
</gene>
<evidence type="ECO:0000313" key="4">
    <source>
        <dbReference type="Proteomes" id="UP000694413"/>
    </source>
</evidence>
<dbReference type="InterPro" id="IPR001806">
    <property type="entry name" value="Small_GTPase"/>
</dbReference>
<reference evidence="3" key="1">
    <citation type="submission" date="2025-08" db="UniProtKB">
        <authorList>
            <consortium name="Ensembl"/>
        </authorList>
    </citation>
    <scope>IDENTIFICATION</scope>
</reference>
<keyword evidence="1" id="KW-0547">Nucleotide-binding</keyword>
<feature type="compositionally biased region" description="Low complexity" evidence="2">
    <location>
        <begin position="30"/>
        <end position="42"/>
    </location>
</feature>
<name>A0A8D2QIX3_ZONAL</name>
<dbReference type="Gene3D" id="3.40.50.300">
    <property type="entry name" value="P-loop containing nucleotide triphosphate hydrolases"/>
    <property type="match status" value="1"/>
</dbReference>
<dbReference type="Proteomes" id="UP000694413">
    <property type="component" value="Unassembled WGS sequence"/>
</dbReference>
<dbReference type="InterPro" id="IPR027417">
    <property type="entry name" value="P-loop_NTPase"/>
</dbReference>
<proteinExistence type="predicted"/>
<dbReference type="GO" id="GO:0005525">
    <property type="term" value="F:GTP binding"/>
    <property type="evidence" value="ECO:0007669"/>
    <property type="project" value="InterPro"/>
</dbReference>
<feature type="compositionally biased region" description="Basic and acidic residues" evidence="2">
    <location>
        <begin position="210"/>
        <end position="225"/>
    </location>
</feature>
<evidence type="ECO:0000256" key="2">
    <source>
        <dbReference type="SAM" id="MobiDB-lite"/>
    </source>
</evidence>
<feature type="region of interest" description="Disordered" evidence="2">
    <location>
        <begin position="1"/>
        <end position="266"/>
    </location>
</feature>
<feature type="compositionally biased region" description="Pro residues" evidence="2">
    <location>
        <begin position="138"/>
        <end position="149"/>
    </location>
</feature>
<dbReference type="AlphaFoldDB" id="A0A8D2QIX3"/>
<dbReference type="GO" id="GO:0003924">
    <property type="term" value="F:GTPase activity"/>
    <property type="evidence" value="ECO:0007669"/>
    <property type="project" value="InterPro"/>
</dbReference>
<sequence>MPGRVLSGGKDKGLPRAPQGSENAPGCRGGPAALPPGTAAQPSRGGGEATSSAGRGAERSGQRTAGQGRAGPGSGSGSATAAASRPGEPPGPAFRARPRVPSPAPRSVRGAQRGRRKSAGGGGPSGRSHGAAGAVVRPRPPPGPCPPPARGGSERPSPCAARPSPGRGREGKGGEGADYSSRRPRGRAALPVPAGQRRQLRRGRCLRLPLQDHPDRRLQRGEDVRGAPLQDGAVQREAAEHHRRRLHRALHGHRRQESKGNKSDSLDKRQVLFEDACTLAEKHGLLAVLETSAKEAQNIEEVFTLMAKELIARNTLQLHGENPPNSFSLDSRPVVASPSVEKSQCSC</sequence>
<evidence type="ECO:0000313" key="3">
    <source>
        <dbReference type="Ensembl" id="ENSZALP00000019110.1"/>
    </source>
</evidence>
<protein>
    <submittedName>
        <fullName evidence="3">RAB19, member RAS onco family</fullName>
    </submittedName>
</protein>
<dbReference type="Pfam" id="PF00071">
    <property type="entry name" value="Ras"/>
    <property type="match status" value="1"/>
</dbReference>